<organism evidence="2 3">
    <name type="scientific">Cotesia glomerata</name>
    <name type="common">Lepidopteran parasitic wasp</name>
    <name type="synonym">Apanteles glomeratus</name>
    <dbReference type="NCBI Taxonomy" id="32391"/>
    <lineage>
        <taxon>Eukaryota</taxon>
        <taxon>Metazoa</taxon>
        <taxon>Ecdysozoa</taxon>
        <taxon>Arthropoda</taxon>
        <taxon>Hexapoda</taxon>
        <taxon>Insecta</taxon>
        <taxon>Pterygota</taxon>
        <taxon>Neoptera</taxon>
        <taxon>Endopterygota</taxon>
        <taxon>Hymenoptera</taxon>
        <taxon>Apocrita</taxon>
        <taxon>Ichneumonoidea</taxon>
        <taxon>Braconidae</taxon>
        <taxon>Microgastrinae</taxon>
        <taxon>Cotesia</taxon>
    </lineage>
</organism>
<evidence type="ECO:0000313" key="2">
    <source>
        <dbReference type="EMBL" id="KAH0561425.1"/>
    </source>
</evidence>
<feature type="compositionally biased region" description="Polar residues" evidence="1">
    <location>
        <begin position="654"/>
        <end position="667"/>
    </location>
</feature>
<protein>
    <submittedName>
        <fullName evidence="2">Uncharacterized protein</fullName>
    </submittedName>
</protein>
<feature type="region of interest" description="Disordered" evidence="1">
    <location>
        <begin position="514"/>
        <end position="546"/>
    </location>
</feature>
<dbReference type="AlphaFoldDB" id="A0AAV7IJ00"/>
<dbReference type="EMBL" id="JAHXZJ010000374">
    <property type="protein sequence ID" value="KAH0561425.1"/>
    <property type="molecule type" value="Genomic_DNA"/>
</dbReference>
<feature type="region of interest" description="Disordered" evidence="1">
    <location>
        <begin position="353"/>
        <end position="382"/>
    </location>
</feature>
<feature type="compositionally biased region" description="Low complexity" evidence="1">
    <location>
        <begin position="638"/>
        <end position="653"/>
    </location>
</feature>
<feature type="compositionally biased region" description="Polar residues" evidence="1">
    <location>
        <begin position="736"/>
        <end position="750"/>
    </location>
</feature>
<feature type="compositionally biased region" description="Polar residues" evidence="1">
    <location>
        <begin position="524"/>
        <end position="535"/>
    </location>
</feature>
<evidence type="ECO:0000313" key="3">
    <source>
        <dbReference type="Proteomes" id="UP000826195"/>
    </source>
</evidence>
<evidence type="ECO:0000256" key="1">
    <source>
        <dbReference type="SAM" id="MobiDB-lite"/>
    </source>
</evidence>
<comment type="caution">
    <text evidence="2">The sequence shown here is derived from an EMBL/GenBank/DDBJ whole genome shotgun (WGS) entry which is preliminary data.</text>
</comment>
<dbReference type="Proteomes" id="UP000826195">
    <property type="component" value="Unassembled WGS sequence"/>
</dbReference>
<proteinExistence type="predicted"/>
<accession>A0AAV7IJ00</accession>
<feature type="region of interest" description="Disordered" evidence="1">
    <location>
        <begin position="567"/>
        <end position="589"/>
    </location>
</feature>
<feature type="compositionally biased region" description="Basic and acidic residues" evidence="1">
    <location>
        <begin position="696"/>
        <end position="711"/>
    </location>
</feature>
<gene>
    <name evidence="2" type="ORF">KQX54_016716</name>
</gene>
<name>A0AAV7IJ00_COTGL</name>
<keyword evidence="3" id="KW-1185">Reference proteome</keyword>
<feature type="region of interest" description="Disordered" evidence="1">
    <location>
        <begin position="637"/>
        <end position="750"/>
    </location>
</feature>
<reference evidence="2 3" key="1">
    <citation type="journal article" date="2021" name="J. Hered.">
        <title>A chromosome-level genome assembly of the parasitoid wasp, Cotesia glomerata (Hymenoptera: Braconidae).</title>
        <authorList>
            <person name="Pinto B.J."/>
            <person name="Weis J.J."/>
            <person name="Gamble T."/>
            <person name="Ode P.J."/>
            <person name="Paul R."/>
            <person name="Zaspel J.M."/>
        </authorList>
    </citation>
    <scope>NUCLEOTIDE SEQUENCE [LARGE SCALE GENOMIC DNA]</scope>
    <source>
        <strain evidence="2">CgM1</strain>
    </source>
</reference>
<sequence>MMKMEVVLSPGRFGDDGTPFKNEEIREWSRIDRLTGMLERARIETGRWKTKNDDAARSYGKVTDQRERNSVDGSVTQKAHRQVEIFQSKEPGRSVQVVRASQWSSSKVTDVIESILPPSDRLSRLEELKIDNWKLPSLRDIHAELERDTELSGIKNTINNDDIFKKCALIKRSNSDDDLSILSTGGSTKNADSFTRDCKNRRSLQISPSVISISSSSSDERKNISSGIYSPLSSATTGNTSVIIGDKSNYGSLRKPSIQSSPRTNRPAVTVVNLINPDKYQDDPRNKKSIVTLRSSPITEEEDIKTFDNNLNVKNKTNSSGDETLPGRIKKVGFCKTEIHFAADSGKVNIVETDGKPPPTNRFRRRKRNHNYSSGQGSYPRRMIIKENPPDVKHNKILDDTGAYSVVDLETKKFWTPERDGKIHTTMINVRDNEELKKSKELSSPKVVSEVISRRNIDQVDNNIVTKDADNNRVLSTIVTTHESTIARVEDNVPKIKKPADDLNRFTSSLLRRNKSSGLKRASSVKSDTSKNSLTKRFSKDKEKEKNKDFKDPVYINVFRGNRTPIYENYEPPEKSASESEAAIAKTSVDKKNSFKISNKLGKRSPVTTTRFATWSGSIGKYPRDLTKAKVIKKINYSNSNSNNNSNSSNNSSTDTGKFQRKSSPTNESKRSDIKTGSRPKKPMEVIYRTAVYNMKNEKLSKPTKGRDTKTPPRYINDLICGNKTSRPSNSKHKGSISQTNKEIQTSHWK</sequence>